<name>A0ACD6ADZ4_AVESA</name>
<proteinExistence type="predicted"/>
<sequence length="369" mass="40907">MITSVANILIIFLLCVALALGEIRSSDHVVKIIKTEEGDVFNCIDINQQPALDHPLLKNHEIQMKPSSYPYELHNRSLSEATKLIAQLPFVACPEGSVPILQDRKDGKIDISNFHPMASYVGKGELAGMKTVDDIYGSYVSINVYEPKVKEKTEDFSASWVEMSNNKNRSYCETIAVGSVVWPSLHGDNFARFHASWYGKGNNACWDHRCPGFVQVSPRVGLGGRVKPISVYNGPQYDIHVLLFKDPKTTNWWLAHGKNKTPIGYWPSSLFDNLKDKSNIAFWGGHLSGPTIQSNFPEMGSGHFASEGFGKAAFMRDIKIVDGNNRYATPNIVKTIASSSRMTCYTVDKFGQDDDGMHVYYGGPGGCTN</sequence>
<reference evidence="1" key="1">
    <citation type="submission" date="2021-05" db="EMBL/GenBank/DDBJ databases">
        <authorList>
            <person name="Scholz U."/>
            <person name="Mascher M."/>
            <person name="Fiebig A."/>
        </authorList>
    </citation>
    <scope>NUCLEOTIDE SEQUENCE [LARGE SCALE GENOMIC DNA]</scope>
</reference>
<protein>
    <submittedName>
        <fullName evidence="1">Uncharacterized protein</fullName>
    </submittedName>
</protein>
<reference evidence="1" key="2">
    <citation type="submission" date="2025-09" db="UniProtKB">
        <authorList>
            <consortium name="EnsemblPlants"/>
        </authorList>
    </citation>
    <scope>IDENTIFICATION</scope>
</reference>
<keyword evidence="2" id="KW-1185">Reference proteome</keyword>
<accession>A0ACD6ADZ4</accession>
<dbReference type="Proteomes" id="UP001732700">
    <property type="component" value="Chromosome 7D"/>
</dbReference>
<evidence type="ECO:0000313" key="1">
    <source>
        <dbReference type="EnsemblPlants" id="AVESA.00010b.r2.7DG1345440.1.CDS"/>
    </source>
</evidence>
<organism evidence="1 2">
    <name type="scientific">Avena sativa</name>
    <name type="common">Oat</name>
    <dbReference type="NCBI Taxonomy" id="4498"/>
    <lineage>
        <taxon>Eukaryota</taxon>
        <taxon>Viridiplantae</taxon>
        <taxon>Streptophyta</taxon>
        <taxon>Embryophyta</taxon>
        <taxon>Tracheophyta</taxon>
        <taxon>Spermatophyta</taxon>
        <taxon>Magnoliopsida</taxon>
        <taxon>Liliopsida</taxon>
        <taxon>Poales</taxon>
        <taxon>Poaceae</taxon>
        <taxon>BOP clade</taxon>
        <taxon>Pooideae</taxon>
        <taxon>Poodae</taxon>
        <taxon>Poeae</taxon>
        <taxon>Poeae Chloroplast Group 1 (Aveneae type)</taxon>
        <taxon>Aveninae</taxon>
        <taxon>Avena</taxon>
    </lineage>
</organism>
<dbReference type="EnsemblPlants" id="AVESA.00010b.r2.7DG1345440.1">
    <property type="protein sequence ID" value="AVESA.00010b.r2.7DG1345440.1.CDS"/>
    <property type="gene ID" value="AVESA.00010b.r2.7DG1345440"/>
</dbReference>
<evidence type="ECO:0000313" key="2">
    <source>
        <dbReference type="Proteomes" id="UP001732700"/>
    </source>
</evidence>